<sequence length="348" mass="39892">MSTSDNLSDSEKSTTKSLASSSATNDKKRFSCPDCEKNYASKSGLSSHEKSKHKSVCSVCKTIVKNEELEKHMGEHHPTCSLEGSFKQMRSNNDEDNDNIGTNLFVEEDSGVYYTYLLLDATILSDMSFSKFIDYIFYVGQGEGFRVLYHMINARNLAYHQEKNAKTINKIVGLWRKNKGIIYLITSPAKISEKDSLVREAVLIETIGRKQLTNIRSGSYGHSNVKRFPLTDKEAFAGRILWLTFKEFKRTQSIDIYNPEHIFIAAHEKWKTGELKTEEKVKEERAIKKEKTPKKSGETKEEKEERNEKKEKTPKKLNETKGVVKNKVSVKDEKEDLCKKFEDNKISD</sequence>
<proteinExistence type="predicted"/>
<evidence type="ECO:0000256" key="1">
    <source>
        <dbReference type="PROSITE-ProRule" id="PRU00042"/>
    </source>
</evidence>
<feature type="compositionally biased region" description="Basic and acidic residues" evidence="2">
    <location>
        <begin position="281"/>
        <end position="319"/>
    </location>
</feature>
<dbReference type="GO" id="GO:0005737">
    <property type="term" value="C:cytoplasm"/>
    <property type="evidence" value="ECO:0007669"/>
    <property type="project" value="TreeGrafter"/>
</dbReference>
<feature type="region of interest" description="Disordered" evidence="2">
    <location>
        <begin position="281"/>
        <end position="325"/>
    </location>
</feature>
<dbReference type="PROSITE" id="PS00028">
    <property type="entry name" value="ZINC_FINGER_C2H2_1"/>
    <property type="match status" value="1"/>
</dbReference>
<dbReference type="PROSITE" id="PS50157">
    <property type="entry name" value="ZINC_FINGER_C2H2_2"/>
    <property type="match status" value="1"/>
</dbReference>
<evidence type="ECO:0000313" key="5">
    <source>
        <dbReference type="WBParaSite" id="ACRNAN_Path_309.g1186.t1"/>
    </source>
</evidence>
<protein>
    <submittedName>
        <fullName evidence="5">C2H2-type domain-containing protein</fullName>
    </submittedName>
</protein>
<name>A0A914C5A8_9BILA</name>
<keyword evidence="4" id="KW-1185">Reference proteome</keyword>
<dbReference type="Proteomes" id="UP000887540">
    <property type="component" value="Unplaced"/>
</dbReference>
<feature type="region of interest" description="Disordered" evidence="2">
    <location>
        <begin position="1"/>
        <end position="47"/>
    </location>
</feature>
<dbReference type="InterPro" id="IPR034998">
    <property type="entry name" value="ANKLE1"/>
</dbReference>
<feature type="compositionally biased region" description="Low complexity" evidence="2">
    <location>
        <begin position="15"/>
        <end position="24"/>
    </location>
</feature>
<dbReference type="PANTHER" id="PTHR46427">
    <property type="entry name" value="ANKYRIN REPEAT AND LEM DOMAIN-CONTAINING PROTEIN 1"/>
    <property type="match status" value="1"/>
</dbReference>
<dbReference type="Gene3D" id="3.30.160.60">
    <property type="entry name" value="Classic Zinc Finger"/>
    <property type="match status" value="1"/>
</dbReference>
<organism evidence="4 5">
    <name type="scientific">Acrobeloides nanus</name>
    <dbReference type="NCBI Taxonomy" id="290746"/>
    <lineage>
        <taxon>Eukaryota</taxon>
        <taxon>Metazoa</taxon>
        <taxon>Ecdysozoa</taxon>
        <taxon>Nematoda</taxon>
        <taxon>Chromadorea</taxon>
        <taxon>Rhabditida</taxon>
        <taxon>Tylenchina</taxon>
        <taxon>Cephalobomorpha</taxon>
        <taxon>Cephaloboidea</taxon>
        <taxon>Cephalobidae</taxon>
        <taxon>Acrobeloides</taxon>
    </lineage>
</organism>
<accession>A0A914C5A8</accession>
<keyword evidence="1" id="KW-0863">Zinc-finger</keyword>
<keyword evidence="1" id="KW-0862">Zinc</keyword>
<reference evidence="5" key="1">
    <citation type="submission" date="2022-11" db="UniProtKB">
        <authorList>
            <consortium name="WormBaseParasite"/>
        </authorList>
    </citation>
    <scope>IDENTIFICATION</scope>
</reference>
<evidence type="ECO:0000259" key="3">
    <source>
        <dbReference type="PROSITE" id="PS50157"/>
    </source>
</evidence>
<dbReference type="GO" id="GO:0004520">
    <property type="term" value="F:DNA endonuclease activity"/>
    <property type="evidence" value="ECO:0007669"/>
    <property type="project" value="TreeGrafter"/>
</dbReference>
<dbReference type="AlphaFoldDB" id="A0A914C5A8"/>
<feature type="compositionally biased region" description="Basic and acidic residues" evidence="2">
    <location>
        <begin position="25"/>
        <end position="39"/>
    </location>
</feature>
<dbReference type="GO" id="GO:0008270">
    <property type="term" value="F:zinc ion binding"/>
    <property type="evidence" value="ECO:0007669"/>
    <property type="project" value="UniProtKB-KW"/>
</dbReference>
<evidence type="ECO:0000256" key="2">
    <source>
        <dbReference type="SAM" id="MobiDB-lite"/>
    </source>
</evidence>
<dbReference type="SMART" id="SM00355">
    <property type="entry name" value="ZnF_C2H2"/>
    <property type="match status" value="2"/>
</dbReference>
<dbReference type="WBParaSite" id="ACRNAN_Path_309.g1186.t1">
    <property type="protein sequence ID" value="ACRNAN_Path_309.g1186.t1"/>
    <property type="gene ID" value="ACRNAN_Path_309.g1186"/>
</dbReference>
<dbReference type="InterPro" id="IPR013087">
    <property type="entry name" value="Znf_C2H2_type"/>
</dbReference>
<feature type="domain" description="C2H2-type" evidence="3">
    <location>
        <begin position="30"/>
        <end position="53"/>
    </location>
</feature>
<keyword evidence="1" id="KW-0479">Metal-binding</keyword>
<evidence type="ECO:0000313" key="4">
    <source>
        <dbReference type="Proteomes" id="UP000887540"/>
    </source>
</evidence>
<dbReference type="GO" id="GO:0000724">
    <property type="term" value="P:double-strand break repair via homologous recombination"/>
    <property type="evidence" value="ECO:0007669"/>
    <property type="project" value="TreeGrafter"/>
</dbReference>
<dbReference type="GO" id="GO:0005654">
    <property type="term" value="C:nucleoplasm"/>
    <property type="evidence" value="ECO:0007669"/>
    <property type="project" value="TreeGrafter"/>
</dbReference>
<dbReference type="Pfam" id="PF22945">
    <property type="entry name" value="LEM-3_GIY-YIG"/>
    <property type="match status" value="1"/>
</dbReference>
<dbReference type="GO" id="GO:0000712">
    <property type="term" value="P:resolution of meiotic recombination intermediates"/>
    <property type="evidence" value="ECO:0007669"/>
    <property type="project" value="TreeGrafter"/>
</dbReference>
<dbReference type="PANTHER" id="PTHR46427:SF1">
    <property type="entry name" value="ANKYRIN REPEAT AND LEM DOMAIN-CONTAINING PROTEIN 1"/>
    <property type="match status" value="1"/>
</dbReference>